<dbReference type="GO" id="GO:0070860">
    <property type="term" value="C:RNA polymerase I core factor complex"/>
    <property type="evidence" value="ECO:0007669"/>
    <property type="project" value="InterPro"/>
</dbReference>
<evidence type="ECO:0000259" key="13">
    <source>
        <dbReference type="Pfam" id="PF11781"/>
    </source>
</evidence>
<dbReference type="InterPro" id="IPR048538">
    <property type="entry name" value="Rrn7_cyclin_C"/>
</dbReference>
<keyword evidence="6" id="KW-0862">Zinc</keyword>
<dbReference type="GO" id="GO:0008270">
    <property type="term" value="F:zinc ion binding"/>
    <property type="evidence" value="ECO:0007669"/>
    <property type="project" value="UniProtKB-KW"/>
</dbReference>
<keyword evidence="9" id="KW-0804">Transcription</keyword>
<dbReference type="Pfam" id="PF20645">
    <property type="entry name" value="Rrn7_cyclin_C"/>
    <property type="match status" value="1"/>
</dbReference>
<evidence type="ECO:0000256" key="10">
    <source>
        <dbReference type="ARBA" id="ARBA00023242"/>
    </source>
</evidence>
<dbReference type="STRING" id="61819.ENSACIP00000012522"/>
<evidence type="ECO:0000256" key="6">
    <source>
        <dbReference type="ARBA" id="ARBA00022833"/>
    </source>
</evidence>
<evidence type="ECO:0000313" key="16">
    <source>
        <dbReference type="Ensembl" id="ENSACIP00000012522.1"/>
    </source>
</evidence>
<evidence type="ECO:0000256" key="4">
    <source>
        <dbReference type="ARBA" id="ARBA00022723"/>
    </source>
</evidence>
<evidence type="ECO:0000256" key="1">
    <source>
        <dbReference type="ARBA" id="ARBA00004604"/>
    </source>
</evidence>
<dbReference type="Pfam" id="PF11781">
    <property type="entry name" value="Zn_ribbon_RRN7"/>
    <property type="match status" value="1"/>
</dbReference>
<dbReference type="PANTHER" id="PTHR31576">
    <property type="entry name" value="TATA BOX-BINDING PROTEIN-ASSOCIATED FACTOR RNA POLYMERASE I SUBUNIT B"/>
    <property type="match status" value="1"/>
</dbReference>
<dbReference type="Pfam" id="PF20644">
    <property type="entry name" value="Rrn7_cyclin_N"/>
    <property type="match status" value="1"/>
</dbReference>
<dbReference type="InterPro" id="IPR033599">
    <property type="entry name" value="TAF1B/Rrn7"/>
</dbReference>
<dbReference type="Ensembl" id="ENSACIT00000012873.1">
    <property type="protein sequence ID" value="ENSACIP00000012522.1"/>
    <property type="gene ID" value="ENSACIG00000009748.1"/>
</dbReference>
<evidence type="ECO:0000256" key="3">
    <source>
        <dbReference type="ARBA" id="ARBA00018994"/>
    </source>
</evidence>
<organism evidence="16 17">
    <name type="scientific">Amphilophus citrinellus</name>
    <name type="common">Midas cichlid</name>
    <name type="synonym">Cichlasoma citrinellum</name>
    <dbReference type="NCBI Taxonomy" id="61819"/>
    <lineage>
        <taxon>Eukaryota</taxon>
        <taxon>Metazoa</taxon>
        <taxon>Chordata</taxon>
        <taxon>Craniata</taxon>
        <taxon>Vertebrata</taxon>
        <taxon>Euteleostomi</taxon>
        <taxon>Actinopterygii</taxon>
        <taxon>Neopterygii</taxon>
        <taxon>Teleostei</taxon>
        <taxon>Neoteleostei</taxon>
        <taxon>Acanthomorphata</taxon>
        <taxon>Ovalentaria</taxon>
        <taxon>Cichlomorphae</taxon>
        <taxon>Cichliformes</taxon>
        <taxon>Cichlidae</taxon>
        <taxon>New World cichlids</taxon>
        <taxon>Cichlasomatinae</taxon>
        <taxon>Heroini</taxon>
        <taxon>Amphilophus</taxon>
    </lineage>
</organism>
<evidence type="ECO:0000256" key="2">
    <source>
        <dbReference type="ARBA" id="ARBA00006899"/>
    </source>
</evidence>
<evidence type="ECO:0000259" key="14">
    <source>
        <dbReference type="Pfam" id="PF20644"/>
    </source>
</evidence>
<dbReference type="InterPro" id="IPR048540">
    <property type="entry name" value="Rrn7_cyclin_N"/>
</dbReference>
<reference evidence="16" key="1">
    <citation type="submission" date="2025-08" db="UniProtKB">
        <authorList>
            <consortium name="Ensembl"/>
        </authorList>
    </citation>
    <scope>IDENTIFICATION</scope>
</reference>
<feature type="region of interest" description="Disordered" evidence="12">
    <location>
        <begin position="470"/>
        <end position="494"/>
    </location>
</feature>
<evidence type="ECO:0000256" key="7">
    <source>
        <dbReference type="ARBA" id="ARBA00023015"/>
    </source>
</evidence>
<comment type="similarity">
    <text evidence="2">Belongs to the RRN7/TAF1B family.</text>
</comment>
<dbReference type="OMA" id="SFRFCWG"/>
<dbReference type="GeneTree" id="ENSGT00440000033827"/>
<evidence type="ECO:0000256" key="9">
    <source>
        <dbReference type="ARBA" id="ARBA00023163"/>
    </source>
</evidence>
<dbReference type="PANTHER" id="PTHR31576:SF2">
    <property type="entry name" value="TATA BOX-BINDING PROTEIN-ASSOCIATED FACTOR RNA POLYMERASE I SUBUNIT B"/>
    <property type="match status" value="1"/>
</dbReference>
<keyword evidence="4" id="KW-0479">Metal-binding</keyword>
<dbReference type="GO" id="GO:0042790">
    <property type="term" value="P:nucleolar large rRNA transcription by RNA polymerase I"/>
    <property type="evidence" value="ECO:0007669"/>
    <property type="project" value="TreeGrafter"/>
</dbReference>
<dbReference type="GO" id="GO:0005668">
    <property type="term" value="C:RNA polymerase transcription factor SL1 complex"/>
    <property type="evidence" value="ECO:0007669"/>
    <property type="project" value="TreeGrafter"/>
</dbReference>
<feature type="domain" description="Rrn7/TAF1B C-terminal cyclin" evidence="15">
    <location>
        <begin position="238"/>
        <end position="341"/>
    </location>
</feature>
<evidence type="ECO:0000256" key="12">
    <source>
        <dbReference type="SAM" id="MobiDB-lite"/>
    </source>
</evidence>
<comment type="subcellular location">
    <subcellularLocation>
        <location evidence="1">Nucleus</location>
        <location evidence="1">Nucleolus</location>
    </subcellularLocation>
</comment>
<keyword evidence="5" id="KW-0863">Zinc-finger</keyword>
<keyword evidence="17" id="KW-1185">Reference proteome</keyword>
<evidence type="ECO:0000256" key="11">
    <source>
        <dbReference type="ARBA" id="ARBA00032500"/>
    </source>
</evidence>
<accession>A0A3Q0RQD7</accession>
<evidence type="ECO:0000256" key="8">
    <source>
        <dbReference type="ARBA" id="ARBA00023125"/>
    </source>
</evidence>
<dbReference type="AlphaFoldDB" id="A0A3Q0RQD7"/>
<reference evidence="16" key="2">
    <citation type="submission" date="2025-09" db="UniProtKB">
        <authorList>
            <consortium name="Ensembl"/>
        </authorList>
    </citation>
    <scope>IDENTIFICATION</scope>
</reference>
<dbReference type="InterPro" id="IPR021752">
    <property type="entry name" value="TF_Rrn7_Zf"/>
</dbReference>
<evidence type="ECO:0000256" key="5">
    <source>
        <dbReference type="ARBA" id="ARBA00022771"/>
    </source>
</evidence>
<dbReference type="Proteomes" id="UP000261340">
    <property type="component" value="Unplaced"/>
</dbReference>
<feature type="domain" description="Rrn7/TAF1B N-terminal cyclin" evidence="14">
    <location>
        <begin position="172"/>
        <end position="220"/>
    </location>
</feature>
<name>A0A3Q0RQD7_AMPCI</name>
<feature type="domain" description="RRN7-type" evidence="13">
    <location>
        <begin position="10"/>
        <end position="38"/>
    </location>
</feature>
<protein>
    <recommendedName>
        <fullName evidence="3">TATA box-binding protein-associated factor RNA polymerase I subunit B</fullName>
    </recommendedName>
    <alternativeName>
        <fullName evidence="11">TATA box-binding protein-associated factor 1B</fullName>
    </alternativeName>
</protein>
<evidence type="ECO:0000259" key="15">
    <source>
        <dbReference type="Pfam" id="PF20645"/>
    </source>
</evidence>
<sequence length="494" mass="56352">FQMEVAEYTVPCAQCSAVDWGISDEGRFYCRACHNVIEVRTTSSSSSDQPVKGLIRCLYVVGPSVERGHVWMICEGFQFILKNQADALLRLGVRPHFKDDVLSLLWRRYLQRSRQAYTHDPVMSYRLRVVSNHEAAVEVPPLKTAFSLLFTIFHFRFLFHGAVESFTDGERSQSLLNMKKMLALIYLALVWSREALTLSDLLRLVNEGHVPYVNAHEQLPEEIKVSGRDAVLFRSETVPSHRSLRKETETLVQFLQLPAFPPIGPQTLLHPALLTLRYLTDANLPDELHPWVCRLMELTGMADETLHTFDPHSHPALPQYDLQAAALIIITMKLFFGIAEQVHLCFEKLTSCPAGIQEVRPSSFSFCWGDEEGSDGPRLHHMKLDGVLTLKDDLLTPLNGRCWHPALRHCRRCRASHYSEVEVMLPRSFVWLLQLFSFMLDVKPSYLYEEVLSVERRIFGTKLCLRKSKRSMAGSRASPRTGRRSGESGGKILM</sequence>
<dbReference type="GO" id="GO:0001164">
    <property type="term" value="F:RNA polymerase I core promoter sequence-specific DNA binding"/>
    <property type="evidence" value="ECO:0007669"/>
    <property type="project" value="InterPro"/>
</dbReference>
<keyword evidence="8" id="KW-0238">DNA-binding</keyword>
<evidence type="ECO:0000313" key="17">
    <source>
        <dbReference type="Proteomes" id="UP000261340"/>
    </source>
</evidence>
<proteinExistence type="inferred from homology"/>
<keyword evidence="7" id="KW-0805">Transcription regulation</keyword>
<keyword evidence="10" id="KW-0539">Nucleus</keyword>